<keyword evidence="5" id="KW-0820">tRNA-binding</keyword>
<evidence type="ECO:0000256" key="4">
    <source>
        <dbReference type="ARBA" id="ARBA00035245"/>
    </source>
</evidence>
<dbReference type="FunFam" id="3.30.1440.10:FF:000001">
    <property type="entry name" value="50S ribosomal protein L5"/>
    <property type="match status" value="1"/>
</dbReference>
<keyword evidence="5" id="KW-0699">rRNA-binding</keyword>
<dbReference type="Gene3D" id="3.30.1440.10">
    <property type="match status" value="1"/>
</dbReference>
<dbReference type="AlphaFoldDB" id="A0A5K7XHN3"/>
<evidence type="ECO:0000259" key="7">
    <source>
        <dbReference type="Pfam" id="PF00281"/>
    </source>
</evidence>
<dbReference type="Pfam" id="PF00281">
    <property type="entry name" value="Ribosomal_L5"/>
    <property type="match status" value="1"/>
</dbReference>
<feature type="domain" description="Large ribosomal subunit protein uL5 C-terminal" evidence="8">
    <location>
        <begin position="101"/>
        <end position="193"/>
    </location>
</feature>
<dbReference type="NCBIfam" id="NF000585">
    <property type="entry name" value="PRK00010.1"/>
    <property type="match status" value="1"/>
</dbReference>
<dbReference type="InterPro" id="IPR002132">
    <property type="entry name" value="Ribosomal_uL5"/>
</dbReference>
<evidence type="ECO:0000313" key="10">
    <source>
        <dbReference type="Proteomes" id="UP000326837"/>
    </source>
</evidence>
<dbReference type="Pfam" id="PF00673">
    <property type="entry name" value="Ribosomal_L5_C"/>
    <property type="match status" value="1"/>
</dbReference>
<evidence type="ECO:0000259" key="8">
    <source>
        <dbReference type="Pfam" id="PF00673"/>
    </source>
</evidence>
<comment type="similarity">
    <text evidence="1 5 6">Belongs to the universal ribosomal protein uL5 family.</text>
</comment>
<evidence type="ECO:0000256" key="5">
    <source>
        <dbReference type="HAMAP-Rule" id="MF_01333"/>
    </source>
</evidence>
<dbReference type="RefSeq" id="WP_152101568.1">
    <property type="nucleotide sequence ID" value="NZ_AP021861.1"/>
</dbReference>
<dbReference type="KEGG" id="lpav:PLANPX_6002"/>
<comment type="function">
    <text evidence="5">This is 1 of the proteins that bind and probably mediate the attachment of the 5S RNA into the large ribosomal subunit, where it forms part of the central protuberance. In the 70S ribosome it contacts protein S13 of the 30S subunit (bridge B1b), connecting the 2 subunits; this bridge is implicated in subunit movement. Contacts the P site tRNA; the 5S rRNA and some of its associated proteins might help stabilize positioning of ribosome-bound tRNAs.</text>
</comment>
<name>A0A5K7XHN3_9BACT</name>
<dbReference type="PANTHER" id="PTHR11994">
    <property type="entry name" value="60S RIBOSOMAL PROTEIN L11-RELATED"/>
    <property type="match status" value="1"/>
</dbReference>
<accession>A0A5K7XHN3</accession>
<proteinExistence type="inferred from homology"/>
<dbReference type="Proteomes" id="UP000326837">
    <property type="component" value="Chromosome"/>
</dbReference>
<evidence type="ECO:0000313" key="9">
    <source>
        <dbReference type="EMBL" id="BBO36390.1"/>
    </source>
</evidence>
<dbReference type="InterPro" id="IPR022803">
    <property type="entry name" value="Ribosomal_uL5_dom_sf"/>
</dbReference>
<evidence type="ECO:0000256" key="1">
    <source>
        <dbReference type="ARBA" id="ARBA00008553"/>
    </source>
</evidence>
<evidence type="ECO:0000256" key="6">
    <source>
        <dbReference type="RuleBase" id="RU003930"/>
    </source>
</evidence>
<dbReference type="GO" id="GO:1990904">
    <property type="term" value="C:ribonucleoprotein complex"/>
    <property type="evidence" value="ECO:0007669"/>
    <property type="project" value="UniProtKB-KW"/>
</dbReference>
<evidence type="ECO:0000256" key="3">
    <source>
        <dbReference type="ARBA" id="ARBA00023274"/>
    </source>
</evidence>
<keyword evidence="5" id="KW-0694">RNA-binding</keyword>
<dbReference type="GO" id="GO:0000049">
    <property type="term" value="F:tRNA binding"/>
    <property type="evidence" value="ECO:0007669"/>
    <property type="project" value="UniProtKB-UniRule"/>
</dbReference>
<dbReference type="GO" id="GO:0005840">
    <property type="term" value="C:ribosome"/>
    <property type="evidence" value="ECO:0007669"/>
    <property type="project" value="UniProtKB-KW"/>
</dbReference>
<keyword evidence="2 5" id="KW-0689">Ribosomal protein</keyword>
<dbReference type="HAMAP" id="MF_01333_B">
    <property type="entry name" value="Ribosomal_uL5_B"/>
    <property type="match status" value="1"/>
</dbReference>
<dbReference type="InterPro" id="IPR020930">
    <property type="entry name" value="Ribosomal_uL5_bac-type"/>
</dbReference>
<sequence length="201" mass="22246">MAKAATKPAKSEGGAPVPRLKERFESEILPAMREKFGRQNRLALPRIEKIVVSMGVGSAMSDKKHIEEAASAMTDLTGQKALICKARKSIANFRLREGVAIGCKVTLRGARMYEFLDRLIAIALPRVRDFRGLKLDAFDGHGNYSLGLTEQLVFPELNPDKYLRPQGMNIAICIAGDSDDESREMLRLFGLPFRNPDEVAA</sequence>
<keyword evidence="3 5" id="KW-0687">Ribonucleoprotein</keyword>
<dbReference type="InterPro" id="IPR020929">
    <property type="entry name" value="Ribosomal_uL5_CS"/>
</dbReference>
<dbReference type="InterPro" id="IPR031309">
    <property type="entry name" value="Ribosomal_uL5_C"/>
</dbReference>
<dbReference type="SUPFAM" id="SSF55282">
    <property type="entry name" value="RL5-like"/>
    <property type="match status" value="1"/>
</dbReference>
<dbReference type="GO" id="GO:0006412">
    <property type="term" value="P:translation"/>
    <property type="evidence" value="ECO:0007669"/>
    <property type="project" value="UniProtKB-UniRule"/>
</dbReference>
<protein>
    <recommendedName>
        <fullName evidence="4 5">Large ribosomal subunit protein uL5</fullName>
    </recommendedName>
</protein>
<dbReference type="EMBL" id="AP021861">
    <property type="protein sequence ID" value="BBO36390.1"/>
    <property type="molecule type" value="Genomic_DNA"/>
</dbReference>
<reference evidence="10" key="1">
    <citation type="submission" date="2019-10" db="EMBL/GenBank/DDBJ databases">
        <title>Lacipirellula parvula gen. nov., sp. nov., representing a lineage of planctomycetes widespread in freshwater anoxic habitats, and description of the family Lacipirellulaceae.</title>
        <authorList>
            <person name="Dedysh S.N."/>
            <person name="Kulichevskaya I.S."/>
            <person name="Beletsky A.V."/>
            <person name="Rakitin A.L."/>
            <person name="Mardanov A.V."/>
            <person name="Ivanova A.A."/>
            <person name="Saltykova V.X."/>
            <person name="Rijpstra W.I.C."/>
            <person name="Sinninghe Damste J.S."/>
            <person name="Ravin N.V."/>
        </authorList>
    </citation>
    <scope>NUCLEOTIDE SEQUENCE [LARGE SCALE GENOMIC DNA]</scope>
    <source>
        <strain evidence="10">PX69</strain>
    </source>
</reference>
<dbReference type="GO" id="GO:0003735">
    <property type="term" value="F:structural constituent of ribosome"/>
    <property type="evidence" value="ECO:0007669"/>
    <property type="project" value="InterPro"/>
</dbReference>
<keyword evidence="10" id="KW-1185">Reference proteome</keyword>
<dbReference type="PIRSF" id="PIRSF002161">
    <property type="entry name" value="Ribosomal_L5"/>
    <property type="match status" value="1"/>
</dbReference>
<dbReference type="PROSITE" id="PS00358">
    <property type="entry name" value="RIBOSOMAL_L5"/>
    <property type="match status" value="1"/>
</dbReference>
<comment type="subunit">
    <text evidence="5">Part of the 50S ribosomal subunit; part of the 5S rRNA/L5/L18/L25 subcomplex. Contacts the 5S rRNA and the P site tRNA. Forms a bridge to the 30S subunit in the 70S ribosome.</text>
</comment>
<dbReference type="InterPro" id="IPR031310">
    <property type="entry name" value="Ribosomal_uL5_N"/>
</dbReference>
<organism evidence="9 10">
    <name type="scientific">Lacipirellula parvula</name>
    <dbReference type="NCBI Taxonomy" id="2650471"/>
    <lineage>
        <taxon>Bacteria</taxon>
        <taxon>Pseudomonadati</taxon>
        <taxon>Planctomycetota</taxon>
        <taxon>Planctomycetia</taxon>
        <taxon>Pirellulales</taxon>
        <taxon>Lacipirellulaceae</taxon>
        <taxon>Lacipirellula</taxon>
    </lineage>
</organism>
<dbReference type="GO" id="GO:0019843">
    <property type="term" value="F:rRNA binding"/>
    <property type="evidence" value="ECO:0007669"/>
    <property type="project" value="UniProtKB-UniRule"/>
</dbReference>
<evidence type="ECO:0000256" key="2">
    <source>
        <dbReference type="ARBA" id="ARBA00022980"/>
    </source>
</evidence>
<gene>
    <name evidence="5" type="primary">rplE</name>
    <name evidence="9" type="ORF">PLANPX_6002</name>
</gene>
<feature type="domain" description="Large ribosomal subunit protein uL5 N-terminal" evidence="7">
    <location>
        <begin position="43"/>
        <end position="96"/>
    </location>
</feature>